<evidence type="ECO:0000313" key="2">
    <source>
        <dbReference type="EMBL" id="GHA18068.1"/>
    </source>
</evidence>
<dbReference type="Pfam" id="PF00480">
    <property type="entry name" value="ROK"/>
    <property type="match status" value="1"/>
</dbReference>
<dbReference type="PANTHER" id="PTHR18964">
    <property type="entry name" value="ROK (REPRESSOR, ORF, KINASE) FAMILY"/>
    <property type="match status" value="1"/>
</dbReference>
<comment type="caution">
    <text evidence="2">The sequence shown here is derived from an EMBL/GenBank/DDBJ whole genome shotgun (WGS) entry which is preliminary data.</text>
</comment>
<dbReference type="InterPro" id="IPR000600">
    <property type="entry name" value="ROK"/>
</dbReference>
<dbReference type="PROSITE" id="PS01125">
    <property type="entry name" value="ROK"/>
    <property type="match status" value="1"/>
</dbReference>
<dbReference type="InterPro" id="IPR049874">
    <property type="entry name" value="ROK_cs"/>
</dbReference>
<dbReference type="RefSeq" id="WP_189424225.1">
    <property type="nucleotide sequence ID" value="NZ_BMZE01000001.1"/>
</dbReference>
<keyword evidence="3" id="KW-1185">Reference proteome</keyword>
<comment type="similarity">
    <text evidence="1">Belongs to the ROK (NagC/XylR) family.</text>
</comment>
<reference evidence="2" key="1">
    <citation type="journal article" date="2014" name="Int. J. Syst. Evol. Microbiol.">
        <title>Complete genome sequence of Corynebacterium casei LMG S-19264T (=DSM 44701T), isolated from a smear-ripened cheese.</title>
        <authorList>
            <consortium name="US DOE Joint Genome Institute (JGI-PGF)"/>
            <person name="Walter F."/>
            <person name="Albersmeier A."/>
            <person name="Kalinowski J."/>
            <person name="Ruckert C."/>
        </authorList>
    </citation>
    <scope>NUCLEOTIDE SEQUENCE</scope>
    <source>
        <strain evidence="2">KCTC 32437</strain>
    </source>
</reference>
<dbReference type="PANTHER" id="PTHR18964:SF149">
    <property type="entry name" value="BIFUNCTIONAL UDP-N-ACETYLGLUCOSAMINE 2-EPIMERASE_N-ACETYLMANNOSAMINE KINASE"/>
    <property type="match status" value="1"/>
</dbReference>
<dbReference type="InterPro" id="IPR043129">
    <property type="entry name" value="ATPase_NBD"/>
</dbReference>
<dbReference type="AlphaFoldDB" id="A0A918VS23"/>
<name>A0A918VS23_9HYPH</name>
<keyword evidence="2" id="KW-0418">Kinase</keyword>
<accession>A0A918VS23</accession>
<evidence type="ECO:0000256" key="1">
    <source>
        <dbReference type="ARBA" id="ARBA00006479"/>
    </source>
</evidence>
<proteinExistence type="inferred from homology"/>
<dbReference type="Gene3D" id="3.30.420.40">
    <property type="match status" value="2"/>
</dbReference>
<dbReference type="GO" id="GO:0016301">
    <property type="term" value="F:kinase activity"/>
    <property type="evidence" value="ECO:0007669"/>
    <property type="project" value="UniProtKB-KW"/>
</dbReference>
<sequence>MILSFDIGGTTIKSALGDTPDQLKPLNRQPTPASDLEAFVGAISRDVSRAPDDTIIAMSITGVIDPETGIVTCANIPCIDGLSLASVLRQRLARPVHIVNDADCFVLAEAGFGAGRGKRVVFGAILGTGVGGGLVIDSRLHQGVGGLTGEWGHGPVAGTQVGDPPVAIPRLKCGCGQIGCLDTVGGARGLERLYQHLNGEFLDSQQIIAAWEAGDANAARAVSAQIELLAGPLALVVNVVGADVVPVGGGLSRAARLVSALDTAVRQRILRRIDQPLVVPGIAQGEPGWIGAALFATGGA</sequence>
<dbReference type="Proteomes" id="UP000646579">
    <property type="component" value="Unassembled WGS sequence"/>
</dbReference>
<reference evidence="2" key="2">
    <citation type="submission" date="2020-09" db="EMBL/GenBank/DDBJ databases">
        <authorList>
            <person name="Sun Q."/>
            <person name="Kim S."/>
        </authorList>
    </citation>
    <scope>NUCLEOTIDE SEQUENCE</scope>
    <source>
        <strain evidence="2">KCTC 32437</strain>
    </source>
</reference>
<gene>
    <name evidence="2" type="ORF">GCM10007989_11660</name>
</gene>
<organism evidence="2 3">
    <name type="scientific">Devosia pacifica</name>
    <dbReference type="NCBI Taxonomy" id="1335967"/>
    <lineage>
        <taxon>Bacteria</taxon>
        <taxon>Pseudomonadati</taxon>
        <taxon>Pseudomonadota</taxon>
        <taxon>Alphaproteobacteria</taxon>
        <taxon>Hyphomicrobiales</taxon>
        <taxon>Devosiaceae</taxon>
        <taxon>Devosia</taxon>
    </lineage>
</organism>
<keyword evidence="2" id="KW-0808">Transferase</keyword>
<protein>
    <submittedName>
        <fullName evidence="2">N-acetylglucosamine kinase</fullName>
    </submittedName>
</protein>
<evidence type="ECO:0000313" key="3">
    <source>
        <dbReference type="Proteomes" id="UP000646579"/>
    </source>
</evidence>
<dbReference type="EMBL" id="BMZE01000001">
    <property type="protein sequence ID" value="GHA18068.1"/>
    <property type="molecule type" value="Genomic_DNA"/>
</dbReference>
<dbReference type="SUPFAM" id="SSF53067">
    <property type="entry name" value="Actin-like ATPase domain"/>
    <property type="match status" value="1"/>
</dbReference>